<comment type="caution">
    <text evidence="2">The sequence shown here is derived from an EMBL/GenBank/DDBJ whole genome shotgun (WGS) entry which is preliminary data.</text>
</comment>
<protein>
    <submittedName>
        <fullName evidence="2">Uncharacterized protein</fullName>
    </submittedName>
</protein>
<organism evidence="2 3">
    <name type="scientific">Zhihengliuella alba</name>
    <dbReference type="NCBI Taxonomy" id="547018"/>
    <lineage>
        <taxon>Bacteria</taxon>
        <taxon>Bacillati</taxon>
        <taxon>Actinomycetota</taxon>
        <taxon>Actinomycetes</taxon>
        <taxon>Micrococcales</taxon>
        <taxon>Micrococcaceae</taxon>
        <taxon>Zhihengliuella</taxon>
    </lineage>
</organism>
<name>A0ABP7CV09_9MICC</name>
<sequence>MGRHAASDSTPPPAPGRGSGPLAVLGWGVLTAVVVAVGGPFVGLSLPQALTAGTTALVAFGVVGALMALGGPARR</sequence>
<dbReference type="EMBL" id="BAABCJ010000001">
    <property type="protein sequence ID" value="GAA3695148.1"/>
    <property type="molecule type" value="Genomic_DNA"/>
</dbReference>
<feature type="transmembrane region" description="Helical" evidence="1">
    <location>
        <begin position="21"/>
        <end position="43"/>
    </location>
</feature>
<evidence type="ECO:0000313" key="2">
    <source>
        <dbReference type="EMBL" id="GAA3695148.1"/>
    </source>
</evidence>
<evidence type="ECO:0000313" key="3">
    <source>
        <dbReference type="Proteomes" id="UP001501536"/>
    </source>
</evidence>
<dbReference type="Proteomes" id="UP001501536">
    <property type="component" value="Unassembled WGS sequence"/>
</dbReference>
<proteinExistence type="predicted"/>
<reference evidence="3" key="1">
    <citation type="journal article" date="2019" name="Int. J. Syst. Evol. Microbiol.">
        <title>The Global Catalogue of Microorganisms (GCM) 10K type strain sequencing project: providing services to taxonomists for standard genome sequencing and annotation.</title>
        <authorList>
            <consortium name="The Broad Institute Genomics Platform"/>
            <consortium name="The Broad Institute Genome Sequencing Center for Infectious Disease"/>
            <person name="Wu L."/>
            <person name="Ma J."/>
        </authorList>
    </citation>
    <scope>NUCLEOTIDE SEQUENCE [LARGE SCALE GENOMIC DNA]</scope>
    <source>
        <strain evidence="3">JCM 16961</strain>
    </source>
</reference>
<keyword evidence="1" id="KW-1133">Transmembrane helix</keyword>
<feature type="transmembrane region" description="Helical" evidence="1">
    <location>
        <begin position="49"/>
        <end position="69"/>
    </location>
</feature>
<keyword evidence="1" id="KW-0812">Transmembrane</keyword>
<accession>A0ABP7CV09</accession>
<evidence type="ECO:0000256" key="1">
    <source>
        <dbReference type="SAM" id="Phobius"/>
    </source>
</evidence>
<dbReference type="RefSeq" id="WP_344879478.1">
    <property type="nucleotide sequence ID" value="NZ_BAABCJ010000001.1"/>
</dbReference>
<keyword evidence="1" id="KW-0472">Membrane</keyword>
<gene>
    <name evidence="2" type="ORF">GCM10022377_05040</name>
</gene>
<keyword evidence="3" id="KW-1185">Reference proteome</keyword>